<organism evidence="1">
    <name type="scientific">Anguilla anguilla</name>
    <name type="common">European freshwater eel</name>
    <name type="synonym">Muraena anguilla</name>
    <dbReference type="NCBI Taxonomy" id="7936"/>
    <lineage>
        <taxon>Eukaryota</taxon>
        <taxon>Metazoa</taxon>
        <taxon>Chordata</taxon>
        <taxon>Craniata</taxon>
        <taxon>Vertebrata</taxon>
        <taxon>Euteleostomi</taxon>
        <taxon>Actinopterygii</taxon>
        <taxon>Neopterygii</taxon>
        <taxon>Teleostei</taxon>
        <taxon>Anguilliformes</taxon>
        <taxon>Anguillidae</taxon>
        <taxon>Anguilla</taxon>
    </lineage>
</organism>
<sequence>MIPPCKNVPANSANMFLSL</sequence>
<dbReference type="AlphaFoldDB" id="A0A0E9SE86"/>
<accession>A0A0E9SE86</accession>
<protein>
    <submittedName>
        <fullName evidence="1">Uncharacterized protein</fullName>
    </submittedName>
</protein>
<name>A0A0E9SE86_ANGAN</name>
<evidence type="ECO:0000313" key="1">
    <source>
        <dbReference type="EMBL" id="JAH38995.1"/>
    </source>
</evidence>
<dbReference type="EMBL" id="GBXM01069582">
    <property type="protein sequence ID" value="JAH38995.1"/>
    <property type="molecule type" value="Transcribed_RNA"/>
</dbReference>
<reference evidence="1" key="1">
    <citation type="submission" date="2014-11" db="EMBL/GenBank/DDBJ databases">
        <authorList>
            <person name="Amaro Gonzalez C."/>
        </authorList>
    </citation>
    <scope>NUCLEOTIDE SEQUENCE</scope>
</reference>
<proteinExistence type="predicted"/>
<reference evidence="1" key="2">
    <citation type="journal article" date="2015" name="Fish Shellfish Immunol.">
        <title>Early steps in the European eel (Anguilla anguilla)-Vibrio vulnificus interaction in the gills: Role of the RtxA13 toxin.</title>
        <authorList>
            <person name="Callol A."/>
            <person name="Pajuelo D."/>
            <person name="Ebbesson L."/>
            <person name="Teles M."/>
            <person name="MacKenzie S."/>
            <person name="Amaro C."/>
        </authorList>
    </citation>
    <scope>NUCLEOTIDE SEQUENCE</scope>
</reference>